<dbReference type="InterPro" id="IPR003382">
    <property type="entry name" value="Flavoprotein"/>
</dbReference>
<evidence type="ECO:0000259" key="6">
    <source>
        <dbReference type="Pfam" id="PF02441"/>
    </source>
</evidence>
<evidence type="ECO:0000313" key="7">
    <source>
        <dbReference type="EMBL" id="SHN66305.1"/>
    </source>
</evidence>
<dbReference type="EMBL" id="FRDI01000007">
    <property type="protein sequence ID" value="SHN66305.1"/>
    <property type="molecule type" value="Genomic_DNA"/>
</dbReference>
<feature type="domain" description="Flavoprotein" evidence="6">
    <location>
        <begin position="3"/>
        <end position="194"/>
    </location>
</feature>
<dbReference type="AlphaFoldDB" id="A0A1M7T6J5"/>
<evidence type="ECO:0000313" key="8">
    <source>
        <dbReference type="Proteomes" id="UP000186469"/>
    </source>
</evidence>
<evidence type="ECO:0000256" key="2">
    <source>
        <dbReference type="ARBA" id="ARBA00022630"/>
    </source>
</evidence>
<feature type="binding site" evidence="5">
    <location>
        <position position="164"/>
    </location>
    <ligand>
        <name>dimethylallyl phosphate</name>
        <dbReference type="ChEBI" id="CHEBI:88052"/>
    </ligand>
</feature>
<dbReference type="PANTHER" id="PTHR43374:SF1">
    <property type="entry name" value="FLAVIN PRENYLTRANSFERASE PAD1, MITOCHONDRIAL"/>
    <property type="match status" value="1"/>
</dbReference>
<reference evidence="7 8" key="1">
    <citation type="submission" date="2016-12" db="EMBL/GenBank/DDBJ databases">
        <authorList>
            <person name="Song W.-J."/>
            <person name="Kurnit D.M."/>
        </authorList>
    </citation>
    <scope>NUCLEOTIDE SEQUENCE [LARGE SCALE GENOMIC DNA]</scope>
    <source>
        <strain evidence="7 8">DSM 11393</strain>
    </source>
</reference>
<evidence type="ECO:0000256" key="1">
    <source>
        <dbReference type="ARBA" id="ARBA00022602"/>
    </source>
</evidence>
<dbReference type="HAMAP" id="MF_01984">
    <property type="entry name" value="ubiX_pad"/>
    <property type="match status" value="1"/>
</dbReference>
<dbReference type="NCBIfam" id="NF004685">
    <property type="entry name" value="PRK06029.1"/>
    <property type="match status" value="1"/>
</dbReference>
<dbReference type="RefSeq" id="WP_072697303.1">
    <property type="nucleotide sequence ID" value="NZ_FRDI01000007.1"/>
</dbReference>
<dbReference type="GO" id="GO:0106141">
    <property type="term" value="F:flavin prenyltransferase activity"/>
    <property type="evidence" value="ECO:0007669"/>
    <property type="project" value="UniProtKB-EC"/>
</dbReference>
<dbReference type="EC" id="2.5.1.129" evidence="5"/>
<feature type="binding site" evidence="5">
    <location>
        <position position="36"/>
    </location>
    <ligand>
        <name>FMN</name>
        <dbReference type="ChEBI" id="CHEBI:58210"/>
    </ligand>
</feature>
<dbReference type="NCBIfam" id="TIGR00421">
    <property type="entry name" value="ubiX_pad"/>
    <property type="match status" value="1"/>
</dbReference>
<name>A0A1M7T6J5_9BACT</name>
<gene>
    <name evidence="5" type="primary">ubiX</name>
    <name evidence="7" type="ORF">SAMN02745728_01614</name>
</gene>
<dbReference type="Proteomes" id="UP000186469">
    <property type="component" value="Unassembled WGS sequence"/>
</dbReference>
<dbReference type="SUPFAM" id="SSF52507">
    <property type="entry name" value="Homo-oligomeric flavin-containing Cys decarboxylases, HFCD"/>
    <property type="match status" value="1"/>
</dbReference>
<keyword evidence="4 5" id="KW-0808">Transferase</keyword>
<keyword evidence="2 5" id="KW-0285">Flavoprotein</keyword>
<feature type="binding site" evidence="5">
    <location>
        <begin position="99"/>
        <end position="102"/>
    </location>
    <ligand>
        <name>FMN</name>
        <dbReference type="ChEBI" id="CHEBI:58210"/>
    </ligand>
</feature>
<feature type="binding site" evidence="5">
    <location>
        <position position="191"/>
    </location>
    <ligand>
        <name>dimethylallyl phosphate</name>
        <dbReference type="ChEBI" id="CHEBI:88052"/>
    </ligand>
</feature>
<evidence type="ECO:0000256" key="3">
    <source>
        <dbReference type="ARBA" id="ARBA00022643"/>
    </source>
</evidence>
<organism evidence="7 8">
    <name type="scientific">Desulfovibrio litoralis DSM 11393</name>
    <dbReference type="NCBI Taxonomy" id="1121455"/>
    <lineage>
        <taxon>Bacteria</taxon>
        <taxon>Pseudomonadati</taxon>
        <taxon>Thermodesulfobacteriota</taxon>
        <taxon>Desulfovibrionia</taxon>
        <taxon>Desulfovibrionales</taxon>
        <taxon>Desulfovibrionaceae</taxon>
        <taxon>Desulfovibrio</taxon>
    </lineage>
</organism>
<dbReference type="InterPro" id="IPR036551">
    <property type="entry name" value="Flavin_trans-like"/>
</dbReference>
<protein>
    <recommendedName>
        <fullName evidence="5">Flavin prenyltransferase UbiX</fullName>
        <ecNumber evidence="5">2.5.1.129</ecNumber>
    </recommendedName>
</protein>
<dbReference type="PANTHER" id="PTHR43374">
    <property type="entry name" value="FLAVIN PRENYLTRANSFERASE"/>
    <property type="match status" value="1"/>
</dbReference>
<evidence type="ECO:0000256" key="4">
    <source>
        <dbReference type="ARBA" id="ARBA00022679"/>
    </source>
</evidence>
<comment type="caution">
    <text evidence="5">Lacks conserved residue(s) required for the propagation of feature annotation.</text>
</comment>
<comment type="function">
    <text evidence="5">Flavin prenyltransferase that catalyzes the synthesis of the prenylated FMN cofactor (prenyl-FMN) for 4-hydroxy-3-polyprenylbenzoic acid decarboxylase UbiD. The prenyltransferase is metal-independent and links a dimethylallyl moiety from dimethylallyl monophosphate (DMAP) to the flavin N5 and C6 atoms of FMN.</text>
</comment>
<evidence type="ECO:0000256" key="5">
    <source>
        <dbReference type="HAMAP-Rule" id="MF_01984"/>
    </source>
</evidence>
<dbReference type="InterPro" id="IPR004507">
    <property type="entry name" value="UbiX-like"/>
</dbReference>
<dbReference type="STRING" id="1121455.SAMN02745728_01614"/>
<dbReference type="GO" id="GO:0016831">
    <property type="term" value="F:carboxy-lyase activity"/>
    <property type="evidence" value="ECO:0007669"/>
    <property type="project" value="TreeGrafter"/>
</dbReference>
<dbReference type="Pfam" id="PF02441">
    <property type="entry name" value="Flavoprotein"/>
    <property type="match status" value="1"/>
</dbReference>
<dbReference type="OrthoDB" id="9781577at2"/>
<feature type="binding site" evidence="5">
    <location>
        <position position="134"/>
    </location>
    <ligand>
        <name>FMN</name>
        <dbReference type="ChEBI" id="CHEBI:58210"/>
    </ligand>
</feature>
<sequence>MQKIIVGVSGASGMPFAFSLLTSLKKLDIQIHLIVSDSAKQVLALEHDQDYTEDKLKQLADCVYSINNMGAAIASGSWGYSNKAKNQGSCLGMVICPCSMSSLASIAHGINSNLLHRAADVTLKERRKLVLVPRETPFSSLHLENMLKLSGLGAVIMPPCLAFYTQKPQSEKQKSDNNQELNDLIQNFSGRVLDQFGIEHDLCSRWGL</sequence>
<feature type="binding site" evidence="5">
    <location>
        <begin position="10"/>
        <end position="12"/>
    </location>
    <ligand>
        <name>FMN</name>
        <dbReference type="ChEBI" id="CHEBI:58210"/>
    </ligand>
</feature>
<keyword evidence="1 5" id="KW-0637">Prenyltransferase</keyword>
<keyword evidence="3 5" id="KW-0288">FMN</keyword>
<keyword evidence="8" id="KW-1185">Reference proteome</keyword>
<comment type="catalytic activity">
    <reaction evidence="5">
        <text>dimethylallyl phosphate + FMNH2 = prenylated FMNH2 + phosphate</text>
        <dbReference type="Rhea" id="RHEA:37743"/>
        <dbReference type="ChEBI" id="CHEBI:43474"/>
        <dbReference type="ChEBI" id="CHEBI:57618"/>
        <dbReference type="ChEBI" id="CHEBI:87467"/>
        <dbReference type="ChEBI" id="CHEBI:88052"/>
        <dbReference type="EC" id="2.5.1.129"/>
    </reaction>
</comment>
<proteinExistence type="inferred from homology"/>
<accession>A0A1M7T6J5</accession>
<dbReference type="Gene3D" id="3.40.50.1950">
    <property type="entry name" value="Flavin prenyltransferase-like"/>
    <property type="match status" value="1"/>
</dbReference>
<comment type="similarity">
    <text evidence="5">Belongs to the UbiX/PAD1 family.</text>
</comment>